<organism evidence="2 3">
    <name type="scientific">Adineta ricciae</name>
    <name type="common">Rotifer</name>
    <dbReference type="NCBI Taxonomy" id="249248"/>
    <lineage>
        <taxon>Eukaryota</taxon>
        <taxon>Metazoa</taxon>
        <taxon>Spiralia</taxon>
        <taxon>Gnathifera</taxon>
        <taxon>Rotifera</taxon>
        <taxon>Eurotatoria</taxon>
        <taxon>Bdelloidea</taxon>
        <taxon>Adinetida</taxon>
        <taxon>Adinetidae</taxon>
        <taxon>Adineta</taxon>
    </lineage>
</organism>
<accession>A0A816E122</accession>
<dbReference type="Proteomes" id="UP000663852">
    <property type="component" value="Unassembled WGS sequence"/>
</dbReference>
<dbReference type="EMBL" id="CAJNOJ010000343">
    <property type="protein sequence ID" value="CAF1409217.1"/>
    <property type="molecule type" value="Genomic_DNA"/>
</dbReference>
<dbReference type="Proteomes" id="UP000663828">
    <property type="component" value="Unassembled WGS sequence"/>
</dbReference>
<gene>
    <name evidence="1" type="ORF">EDS130_LOCUS36594</name>
    <name evidence="2" type="ORF">XAT740_LOCUS53279</name>
</gene>
<comment type="caution">
    <text evidence="2">The sequence shown here is derived from an EMBL/GenBank/DDBJ whole genome shotgun (WGS) entry which is preliminary data.</text>
</comment>
<reference evidence="2" key="1">
    <citation type="submission" date="2021-02" db="EMBL/GenBank/DDBJ databases">
        <authorList>
            <person name="Nowell W R."/>
        </authorList>
    </citation>
    <scope>NUCLEOTIDE SEQUENCE</scope>
</reference>
<sequence length="162" mass="18559">MSKPVAGNGYRISRAGSAQTWRVSSGILSEIHEILLQEPSAANSRQHHILAVTRNLRRNYSDQSQVSINVIEQLNQWLHHVNNQLEIEHFYQVHLAIDDIITKVEAVEQINRVSYGNHSLAYFCPYGEKKTTFPKFDIRIRSETNGFGPRKSGLEFWVTKSP</sequence>
<name>A0A816E122_ADIRI</name>
<dbReference type="EMBL" id="CAJNOR010009070">
    <property type="protein sequence ID" value="CAF1640799.1"/>
    <property type="molecule type" value="Genomic_DNA"/>
</dbReference>
<protein>
    <submittedName>
        <fullName evidence="2">Uncharacterized protein</fullName>
    </submittedName>
</protein>
<evidence type="ECO:0000313" key="1">
    <source>
        <dbReference type="EMBL" id="CAF1409217.1"/>
    </source>
</evidence>
<keyword evidence="3" id="KW-1185">Reference proteome</keyword>
<evidence type="ECO:0000313" key="2">
    <source>
        <dbReference type="EMBL" id="CAF1640799.1"/>
    </source>
</evidence>
<evidence type="ECO:0000313" key="3">
    <source>
        <dbReference type="Proteomes" id="UP000663828"/>
    </source>
</evidence>
<dbReference type="AlphaFoldDB" id="A0A816E122"/>
<proteinExistence type="predicted"/>